<organism evidence="1 2">
    <name type="scientific">Flammeovirga pectinis</name>
    <dbReference type="NCBI Taxonomy" id="2494373"/>
    <lineage>
        <taxon>Bacteria</taxon>
        <taxon>Pseudomonadati</taxon>
        <taxon>Bacteroidota</taxon>
        <taxon>Cytophagia</taxon>
        <taxon>Cytophagales</taxon>
        <taxon>Flammeovirgaceae</taxon>
        <taxon>Flammeovirga</taxon>
    </lineage>
</organism>
<reference evidence="1 2" key="1">
    <citation type="submission" date="2018-12" db="EMBL/GenBank/DDBJ databases">
        <title>Flammeovirga pectinis sp. nov., isolated from the gut of the Korean scallop, Patinopecten yessoensis.</title>
        <authorList>
            <person name="Bae J.-W."/>
            <person name="Jeong Y.-S."/>
            <person name="Kang W."/>
        </authorList>
    </citation>
    <scope>NUCLEOTIDE SEQUENCE [LARGE SCALE GENOMIC DNA]</scope>
    <source>
        <strain evidence="1 2">L12M1</strain>
    </source>
</reference>
<sequence length="103" mass="12174">MILYNISFHVEDEMLSSWKEWMKAFFIPEVMKTECFQGYKLMKLLSEKAENQGTNFALMLDVENLSSADKFMRSHEAELHATLKEKFGEKVNQFRSVLREETL</sequence>
<dbReference type="EMBL" id="CP034562">
    <property type="protein sequence ID" value="AZQ64122.1"/>
    <property type="molecule type" value="Genomic_DNA"/>
</dbReference>
<dbReference type="KEGG" id="fll:EI427_18395"/>
<keyword evidence="2" id="KW-1185">Reference proteome</keyword>
<evidence type="ECO:0000313" key="2">
    <source>
        <dbReference type="Proteomes" id="UP000267268"/>
    </source>
</evidence>
<proteinExistence type="predicted"/>
<dbReference type="AlphaFoldDB" id="A0A3Q9FTA5"/>
<accession>A0A3Q9FTA5</accession>
<protein>
    <submittedName>
        <fullName evidence="1">DUF4286 family protein</fullName>
    </submittedName>
</protein>
<gene>
    <name evidence="1" type="ORF">EI427_18395</name>
</gene>
<dbReference type="InterPro" id="IPR025563">
    <property type="entry name" value="DUF4286"/>
</dbReference>
<name>A0A3Q9FTA5_9BACT</name>
<dbReference type="RefSeq" id="WP_126617502.1">
    <property type="nucleotide sequence ID" value="NZ_CP034562.1"/>
</dbReference>
<dbReference type="OrthoDB" id="1121837at2"/>
<evidence type="ECO:0000313" key="1">
    <source>
        <dbReference type="EMBL" id="AZQ64122.1"/>
    </source>
</evidence>
<dbReference type="Proteomes" id="UP000267268">
    <property type="component" value="Chromosome 1"/>
</dbReference>
<dbReference type="Pfam" id="PF14114">
    <property type="entry name" value="DUF4286"/>
    <property type="match status" value="1"/>
</dbReference>